<dbReference type="AlphaFoldDB" id="A0A8S1QR47"/>
<proteinExistence type="predicted"/>
<reference evidence="1" key="1">
    <citation type="submission" date="2021-01" db="EMBL/GenBank/DDBJ databases">
        <authorList>
            <consortium name="Genoscope - CEA"/>
            <person name="William W."/>
        </authorList>
    </citation>
    <scope>NUCLEOTIDE SEQUENCE</scope>
</reference>
<protein>
    <submittedName>
        <fullName evidence="1">Uncharacterized protein</fullName>
    </submittedName>
</protein>
<keyword evidence="2" id="KW-1185">Reference proteome</keyword>
<dbReference type="Proteomes" id="UP000688137">
    <property type="component" value="Unassembled WGS sequence"/>
</dbReference>
<sequence length="67" mass="7824">MISCVQDHNLRTRIKVSKKDELLLRPFQLLVMKMLKIRINQSLELAIQSLLNAIELSSNDFLKSQRT</sequence>
<name>A0A8S1QR47_PARPR</name>
<evidence type="ECO:0000313" key="1">
    <source>
        <dbReference type="EMBL" id="CAD8118033.1"/>
    </source>
</evidence>
<dbReference type="EMBL" id="CAJJDM010000229">
    <property type="protein sequence ID" value="CAD8118033.1"/>
    <property type="molecule type" value="Genomic_DNA"/>
</dbReference>
<comment type="caution">
    <text evidence="1">The sequence shown here is derived from an EMBL/GenBank/DDBJ whole genome shotgun (WGS) entry which is preliminary data.</text>
</comment>
<gene>
    <name evidence="1" type="ORF">PPRIM_AZ9-3.1.T2200013</name>
</gene>
<organism evidence="1 2">
    <name type="scientific">Paramecium primaurelia</name>
    <dbReference type="NCBI Taxonomy" id="5886"/>
    <lineage>
        <taxon>Eukaryota</taxon>
        <taxon>Sar</taxon>
        <taxon>Alveolata</taxon>
        <taxon>Ciliophora</taxon>
        <taxon>Intramacronucleata</taxon>
        <taxon>Oligohymenophorea</taxon>
        <taxon>Peniculida</taxon>
        <taxon>Parameciidae</taxon>
        <taxon>Paramecium</taxon>
    </lineage>
</organism>
<evidence type="ECO:0000313" key="2">
    <source>
        <dbReference type="Proteomes" id="UP000688137"/>
    </source>
</evidence>
<accession>A0A8S1QR47</accession>